<feature type="domain" description="Transglycosylase SLT" evidence="5">
    <location>
        <begin position="529"/>
        <end position="627"/>
    </location>
</feature>
<dbReference type="InterPro" id="IPR023346">
    <property type="entry name" value="Lysozyme-like_dom_sf"/>
</dbReference>
<dbReference type="InterPro" id="IPR008258">
    <property type="entry name" value="Transglycosylase_SLT_dom_1"/>
</dbReference>
<dbReference type="Gene3D" id="1.25.20.10">
    <property type="entry name" value="Bacterial muramidases"/>
    <property type="match status" value="1"/>
</dbReference>
<evidence type="ECO:0000256" key="1">
    <source>
        <dbReference type="ARBA" id="ARBA00007734"/>
    </source>
</evidence>
<feature type="signal peptide" evidence="4">
    <location>
        <begin position="1"/>
        <end position="26"/>
    </location>
</feature>
<dbReference type="SUPFAM" id="SSF53955">
    <property type="entry name" value="Lysozyme-like"/>
    <property type="match status" value="1"/>
</dbReference>
<dbReference type="InterPro" id="IPR008939">
    <property type="entry name" value="Lytic_TGlycosylase_superhlx_U"/>
</dbReference>
<proteinExistence type="inferred from homology"/>
<dbReference type="PANTHER" id="PTHR37423">
    <property type="entry name" value="SOLUBLE LYTIC MUREIN TRANSGLYCOSYLASE-RELATED"/>
    <property type="match status" value="1"/>
</dbReference>
<keyword evidence="3 4" id="KW-0732">Signal</keyword>
<comment type="similarity">
    <text evidence="1">Belongs to the transglycosylase Slt family.</text>
</comment>
<dbReference type="RefSeq" id="WP_281043311.1">
    <property type="nucleotide sequence ID" value="NZ_JARYGZ010000001.1"/>
</dbReference>
<evidence type="ECO:0000256" key="3">
    <source>
        <dbReference type="ARBA" id="ARBA00022729"/>
    </source>
</evidence>
<evidence type="ECO:0000259" key="5">
    <source>
        <dbReference type="Pfam" id="PF01464"/>
    </source>
</evidence>
<dbReference type="Gene3D" id="1.10.530.10">
    <property type="match status" value="1"/>
</dbReference>
<dbReference type="EMBL" id="JARYGZ010000001">
    <property type="protein sequence ID" value="MDH7637981.1"/>
    <property type="molecule type" value="Genomic_DNA"/>
</dbReference>
<name>A0ABT6MY64_9SPHN</name>
<dbReference type="Proteomes" id="UP001160625">
    <property type="component" value="Unassembled WGS sequence"/>
</dbReference>
<accession>A0ABT6MY64</accession>
<dbReference type="SUPFAM" id="SSF48435">
    <property type="entry name" value="Bacterial muramidases"/>
    <property type="match status" value="1"/>
</dbReference>
<evidence type="ECO:0000256" key="2">
    <source>
        <dbReference type="ARBA" id="ARBA00009387"/>
    </source>
</evidence>
<evidence type="ECO:0000313" key="7">
    <source>
        <dbReference type="Proteomes" id="UP001160625"/>
    </source>
</evidence>
<sequence length="687" mass="74722">MMSSMLHRRVMLVSPFALFAAAAVGASLTPQQVAWYRSQLGLSAVMPASTGGYTYAPPAASSAGLQADPIAEALVQWRRLRQSSNLLFQDYANFLLAHPGWPGESAMRKMAEQQIQADVTPPDAVIAFFTRFPPTTGTAQLRFAEALYARGRAPEAQAAAKAAWASGQLNIVDEGRLTTTFGSALTQDDQDKRMEALLWARNTGAAQRQLALVSPARQALYGARLAYQLRSPDAAQRASALGTTANNDAGYLIDRSTWLRMTGQEGVARIEMAQPHRLDAPAYDGRRFMEQQLSFAKGAANDGNWAQAYGIASQLTDIYPIGADLRTLPFAQRDVYTSLAWLAGTAAMQHLQHPADAMTMFRLYGDASQSPYSRAKGYYWAGRAALLANDQASAQSYFANAAAFPDQFYGQLALERTGRPVPAPQLADYTQIPEADRATFESREVVKAARILGQLGDWTDQSVFLRVIGQQAALSDSDHLLAANLARELNRMDLGVMAERAAKPESASDYVRSGFPTLPVPSDLSNNFSFIHGIMRQESQFDRQAVSGAGARGMMQLMPTTAREQAGQLGLPYDFMRLTSDPGYNMELGSAYFGRMMDAFGGNYILAIAAYNAGAGNVRKWLATNGDPRSGGVDPVDWIEAIPFGETRGYVQNVLANVVVYDTINPNRTGQSNANRLSYYLGKRNPG</sequence>
<dbReference type="CDD" id="cd13401">
    <property type="entry name" value="Slt70-like"/>
    <property type="match status" value="1"/>
</dbReference>
<dbReference type="Pfam" id="PF01464">
    <property type="entry name" value="SLT"/>
    <property type="match status" value="1"/>
</dbReference>
<comment type="similarity">
    <text evidence="2">Belongs to the virb1 family.</text>
</comment>
<comment type="caution">
    <text evidence="6">The sequence shown here is derived from an EMBL/GenBank/DDBJ whole genome shotgun (WGS) entry which is preliminary data.</text>
</comment>
<keyword evidence="7" id="KW-1185">Reference proteome</keyword>
<evidence type="ECO:0000256" key="4">
    <source>
        <dbReference type="SAM" id="SignalP"/>
    </source>
</evidence>
<dbReference type="PANTHER" id="PTHR37423:SF2">
    <property type="entry name" value="MEMBRANE-BOUND LYTIC MUREIN TRANSGLYCOSYLASE C"/>
    <property type="match status" value="1"/>
</dbReference>
<protein>
    <submittedName>
        <fullName evidence="6">Lytic transglycosylase domain-containing protein</fullName>
    </submittedName>
</protein>
<organism evidence="6 7">
    <name type="scientific">Sphingomonas oryzagri</name>
    <dbReference type="NCBI Taxonomy" id="3042314"/>
    <lineage>
        <taxon>Bacteria</taxon>
        <taxon>Pseudomonadati</taxon>
        <taxon>Pseudomonadota</taxon>
        <taxon>Alphaproteobacteria</taxon>
        <taxon>Sphingomonadales</taxon>
        <taxon>Sphingomonadaceae</taxon>
        <taxon>Sphingomonas</taxon>
    </lineage>
</organism>
<gene>
    <name evidence="6" type="ORF">QGN17_04490</name>
</gene>
<feature type="chain" id="PRO_5045961911" evidence="4">
    <location>
        <begin position="27"/>
        <end position="687"/>
    </location>
</feature>
<evidence type="ECO:0000313" key="6">
    <source>
        <dbReference type="EMBL" id="MDH7637981.1"/>
    </source>
</evidence>
<reference evidence="6" key="1">
    <citation type="submission" date="2023-04" db="EMBL/GenBank/DDBJ databases">
        <title>Sphingomonas sp. MAHUQ-71 isolated from rice field.</title>
        <authorList>
            <person name="Huq M.A."/>
        </authorList>
    </citation>
    <scope>NUCLEOTIDE SEQUENCE</scope>
    <source>
        <strain evidence="6">MAHUQ-71</strain>
    </source>
</reference>